<protein>
    <submittedName>
        <fullName evidence="6">GAF domain-containing protein</fullName>
    </submittedName>
</protein>
<dbReference type="GO" id="GO:0016301">
    <property type="term" value="F:kinase activity"/>
    <property type="evidence" value="ECO:0007669"/>
    <property type="project" value="UniProtKB-KW"/>
</dbReference>
<dbReference type="Pfam" id="PF13185">
    <property type="entry name" value="GAF_2"/>
    <property type="match status" value="1"/>
</dbReference>
<keyword evidence="7" id="KW-1185">Reference proteome</keyword>
<evidence type="ECO:0000256" key="4">
    <source>
        <dbReference type="ARBA" id="ARBA00023163"/>
    </source>
</evidence>
<feature type="domain" description="ANTAR" evidence="5">
    <location>
        <begin position="156"/>
        <end position="217"/>
    </location>
</feature>
<organism evidence="6 7">
    <name type="scientific">Actinophytocola algeriensis</name>
    <dbReference type="NCBI Taxonomy" id="1768010"/>
    <lineage>
        <taxon>Bacteria</taxon>
        <taxon>Bacillati</taxon>
        <taxon>Actinomycetota</taxon>
        <taxon>Actinomycetes</taxon>
        <taxon>Pseudonocardiales</taxon>
        <taxon>Pseudonocardiaceae</taxon>
    </lineage>
</organism>
<reference evidence="6 7" key="1">
    <citation type="submission" date="2020-08" db="EMBL/GenBank/DDBJ databases">
        <title>Genomic Encyclopedia of Type Strains, Phase III (KMG-III): the genomes of soil and plant-associated and newly described type strains.</title>
        <authorList>
            <person name="Whitman W."/>
        </authorList>
    </citation>
    <scope>NUCLEOTIDE SEQUENCE [LARGE SCALE GENOMIC DNA]</scope>
    <source>
        <strain evidence="6 7">CECT 8960</strain>
    </source>
</reference>
<evidence type="ECO:0000256" key="2">
    <source>
        <dbReference type="ARBA" id="ARBA00022777"/>
    </source>
</evidence>
<dbReference type="InterPro" id="IPR003018">
    <property type="entry name" value="GAF"/>
</dbReference>
<proteinExistence type="predicted"/>
<keyword evidence="1" id="KW-0808">Transferase</keyword>
<evidence type="ECO:0000313" key="7">
    <source>
        <dbReference type="Proteomes" id="UP000520767"/>
    </source>
</evidence>
<accession>A0A7W7PZJ3</accession>
<evidence type="ECO:0000259" key="5">
    <source>
        <dbReference type="PROSITE" id="PS50921"/>
    </source>
</evidence>
<dbReference type="Proteomes" id="UP000520767">
    <property type="component" value="Unassembled WGS sequence"/>
</dbReference>
<dbReference type="AlphaFoldDB" id="A0A7W7PZJ3"/>
<keyword evidence="3" id="KW-0805">Transcription regulation</keyword>
<name>A0A7W7PZJ3_9PSEU</name>
<sequence>MTSTPAEELAETLVELAAAMAEECDLDGFLRLLVNRSVHVLDVPAAGVFIVDHGVIASHESLLPVLGYDESPLLDCCRDGRAVAVPQFTAGSRWQAFTDGARRAGFASVHVLPLRRHAETVGALALFRDTEGTADARIAQAVADIAALCILQARALRRSEELAGQLQHALDSRVVIEQAKGVLAERLGLEMSAAFTALRNYARSHNARVAELASSIVDGKFDTNLLRS</sequence>
<dbReference type="Gene3D" id="3.30.450.40">
    <property type="match status" value="1"/>
</dbReference>
<dbReference type="InterPro" id="IPR005561">
    <property type="entry name" value="ANTAR"/>
</dbReference>
<dbReference type="Gene3D" id="1.10.10.10">
    <property type="entry name" value="Winged helix-like DNA-binding domain superfamily/Winged helix DNA-binding domain"/>
    <property type="match status" value="1"/>
</dbReference>
<dbReference type="InterPro" id="IPR029016">
    <property type="entry name" value="GAF-like_dom_sf"/>
</dbReference>
<keyword evidence="4" id="KW-0804">Transcription</keyword>
<dbReference type="PIRSF" id="PIRSF036625">
    <property type="entry name" value="GAF_ANTAR"/>
    <property type="match status" value="1"/>
</dbReference>
<dbReference type="SUPFAM" id="SSF52172">
    <property type="entry name" value="CheY-like"/>
    <property type="match status" value="1"/>
</dbReference>
<evidence type="ECO:0000313" key="6">
    <source>
        <dbReference type="EMBL" id="MBB4904061.1"/>
    </source>
</evidence>
<dbReference type="SMART" id="SM01012">
    <property type="entry name" value="ANTAR"/>
    <property type="match status" value="1"/>
</dbReference>
<dbReference type="SUPFAM" id="SSF55781">
    <property type="entry name" value="GAF domain-like"/>
    <property type="match status" value="1"/>
</dbReference>
<dbReference type="RefSeq" id="WP_184808364.1">
    <property type="nucleotide sequence ID" value="NZ_JACHJQ010000001.1"/>
</dbReference>
<dbReference type="EMBL" id="JACHJQ010000001">
    <property type="protein sequence ID" value="MBB4904061.1"/>
    <property type="molecule type" value="Genomic_DNA"/>
</dbReference>
<dbReference type="PROSITE" id="PS50921">
    <property type="entry name" value="ANTAR"/>
    <property type="match status" value="1"/>
</dbReference>
<gene>
    <name evidence="6" type="ORF">FHR82_000271</name>
</gene>
<dbReference type="Pfam" id="PF03861">
    <property type="entry name" value="ANTAR"/>
    <property type="match status" value="1"/>
</dbReference>
<evidence type="ECO:0000256" key="3">
    <source>
        <dbReference type="ARBA" id="ARBA00023015"/>
    </source>
</evidence>
<dbReference type="InterPro" id="IPR012074">
    <property type="entry name" value="GAF_ANTAR"/>
</dbReference>
<evidence type="ECO:0000256" key="1">
    <source>
        <dbReference type="ARBA" id="ARBA00022679"/>
    </source>
</evidence>
<dbReference type="GO" id="GO:0003723">
    <property type="term" value="F:RNA binding"/>
    <property type="evidence" value="ECO:0007669"/>
    <property type="project" value="InterPro"/>
</dbReference>
<keyword evidence="2" id="KW-0418">Kinase</keyword>
<comment type="caution">
    <text evidence="6">The sequence shown here is derived from an EMBL/GenBank/DDBJ whole genome shotgun (WGS) entry which is preliminary data.</text>
</comment>
<dbReference type="InterPro" id="IPR011006">
    <property type="entry name" value="CheY-like_superfamily"/>
</dbReference>
<dbReference type="InterPro" id="IPR036388">
    <property type="entry name" value="WH-like_DNA-bd_sf"/>
</dbReference>